<feature type="transmembrane region" description="Helical" evidence="6">
    <location>
        <begin position="177"/>
        <end position="196"/>
    </location>
</feature>
<feature type="transmembrane region" description="Helical" evidence="6">
    <location>
        <begin position="258"/>
        <end position="278"/>
    </location>
</feature>
<sequence>MMRLLKTSGLSGVATLLKILTSLLSLKIVSIYTGPEGVAILGQFMALVNIFAVIAGGGISLGVIKYVAEYRLSSSRLISFLGNASAYTLFFSTITLLLGLMFSRYLSHLILGAAEYDYLIRWLAIVQLFVAINTLFCSVINGFEQIKRLVIVNISSSVISMVLVSIMSVYFQLKGTLLAFILSQGLAAFITLLVIVRQDWFPHLLAFRFKTTYWLDLSRYSLMNIISALTVPVAQIIVRNDLNHQFGWEFVGYWQAVLRVSDAYLLFVTTALTAYYLPRLSQLKTNQALKAEMWQSYKILMPIIAVTLFSIQAGRDLIIRILYTEGFEAASDLFLWQLVGDFFRIAGWLLTYLLLAKSWTKMYIATEITLSILFVIISHVLSRGYGLIGASYAFALTYFIYWLIMLGVSLIYFRKNREIIPDLGHSYSV</sequence>
<evidence type="ECO:0000256" key="5">
    <source>
        <dbReference type="ARBA" id="ARBA00023136"/>
    </source>
</evidence>
<dbReference type="InterPro" id="IPR044550">
    <property type="entry name" value="WzxE"/>
</dbReference>
<protein>
    <submittedName>
        <fullName evidence="7">Lipopolysaccharide biosynthesis protein</fullName>
    </submittedName>
</protein>
<dbReference type="InterPro" id="IPR002797">
    <property type="entry name" value="Polysacc_synth"/>
</dbReference>
<evidence type="ECO:0000313" key="7">
    <source>
        <dbReference type="EMBL" id="KTD18979.1"/>
    </source>
</evidence>
<feature type="transmembrane region" description="Helical" evidence="6">
    <location>
        <begin position="299"/>
        <end position="322"/>
    </location>
</feature>
<evidence type="ECO:0000256" key="4">
    <source>
        <dbReference type="ARBA" id="ARBA00022989"/>
    </source>
</evidence>
<dbReference type="GO" id="GO:0005886">
    <property type="term" value="C:plasma membrane"/>
    <property type="evidence" value="ECO:0007669"/>
    <property type="project" value="UniProtKB-SubCell"/>
</dbReference>
<feature type="transmembrane region" description="Helical" evidence="6">
    <location>
        <begin position="362"/>
        <end position="381"/>
    </location>
</feature>
<dbReference type="Pfam" id="PF01943">
    <property type="entry name" value="Polysacc_synt"/>
    <property type="match status" value="1"/>
</dbReference>
<feature type="transmembrane region" description="Helical" evidence="6">
    <location>
        <begin position="122"/>
        <end position="143"/>
    </location>
</feature>
<feature type="transmembrane region" description="Helical" evidence="6">
    <location>
        <begin position="217"/>
        <end position="238"/>
    </location>
</feature>
<dbReference type="RefSeq" id="WP_058469785.1">
    <property type="nucleotide sequence ID" value="NZ_CAAAIC010000005.1"/>
</dbReference>
<dbReference type="PANTHER" id="PTHR30250:SF30">
    <property type="entry name" value="LIPID III FLIPPASE"/>
    <property type="match status" value="1"/>
</dbReference>
<evidence type="ECO:0000313" key="8">
    <source>
        <dbReference type="Proteomes" id="UP000055035"/>
    </source>
</evidence>
<dbReference type="PANTHER" id="PTHR30250">
    <property type="entry name" value="PST FAMILY PREDICTED COLANIC ACID TRANSPORTER"/>
    <property type="match status" value="1"/>
</dbReference>
<name>A0A0W0VFN7_9GAMM</name>
<keyword evidence="5 6" id="KW-0472">Membrane</keyword>
<keyword evidence="2" id="KW-1003">Cell membrane</keyword>
<dbReference type="STRING" id="456.Ljor_0202"/>
<dbReference type="OrthoDB" id="9769862at2"/>
<dbReference type="CDD" id="cd13125">
    <property type="entry name" value="MATE_like_10"/>
    <property type="match status" value="1"/>
</dbReference>
<dbReference type="AlphaFoldDB" id="A0A0W0VFN7"/>
<evidence type="ECO:0000256" key="2">
    <source>
        <dbReference type="ARBA" id="ARBA00022475"/>
    </source>
</evidence>
<feature type="transmembrane region" description="Helical" evidence="6">
    <location>
        <begin position="334"/>
        <end position="355"/>
    </location>
</feature>
<comment type="caution">
    <text evidence="7">The sequence shown here is derived from an EMBL/GenBank/DDBJ whole genome shotgun (WGS) entry which is preliminary data.</text>
</comment>
<reference evidence="7 8" key="1">
    <citation type="submission" date="2015-11" db="EMBL/GenBank/DDBJ databases">
        <title>Genomic analysis of 38 Legionella species identifies large and diverse effector repertoires.</title>
        <authorList>
            <person name="Burstein D."/>
            <person name="Amaro F."/>
            <person name="Zusman T."/>
            <person name="Lifshitz Z."/>
            <person name="Cohen O."/>
            <person name="Gilbert J.A."/>
            <person name="Pupko T."/>
            <person name="Shuman H.A."/>
            <person name="Segal G."/>
        </authorList>
    </citation>
    <scope>NUCLEOTIDE SEQUENCE [LARGE SCALE GENOMIC DNA]</scope>
    <source>
        <strain evidence="7 8">BL-540</strain>
    </source>
</reference>
<dbReference type="Proteomes" id="UP000055035">
    <property type="component" value="Unassembled WGS sequence"/>
</dbReference>
<dbReference type="InterPro" id="IPR050833">
    <property type="entry name" value="Poly_Biosynth_Transport"/>
</dbReference>
<gene>
    <name evidence="7" type="ORF">Ljor_0202</name>
</gene>
<feature type="transmembrane region" description="Helical" evidence="6">
    <location>
        <begin position="387"/>
        <end position="413"/>
    </location>
</feature>
<dbReference type="EMBL" id="LNYJ01000003">
    <property type="protein sequence ID" value="KTD18979.1"/>
    <property type="molecule type" value="Genomic_DNA"/>
</dbReference>
<feature type="transmembrane region" description="Helical" evidence="6">
    <location>
        <begin position="80"/>
        <end position="102"/>
    </location>
</feature>
<feature type="transmembrane region" description="Helical" evidence="6">
    <location>
        <begin position="150"/>
        <end position="171"/>
    </location>
</feature>
<comment type="subcellular location">
    <subcellularLocation>
        <location evidence="1">Cell membrane</location>
        <topology evidence="1">Multi-pass membrane protein</topology>
    </subcellularLocation>
</comment>
<feature type="transmembrane region" description="Helical" evidence="6">
    <location>
        <begin position="44"/>
        <end position="68"/>
    </location>
</feature>
<proteinExistence type="predicted"/>
<keyword evidence="8" id="KW-1185">Reference proteome</keyword>
<dbReference type="GO" id="GO:0009246">
    <property type="term" value="P:enterobacterial common antigen biosynthetic process"/>
    <property type="evidence" value="ECO:0007669"/>
    <property type="project" value="InterPro"/>
</dbReference>
<keyword evidence="4 6" id="KW-1133">Transmembrane helix</keyword>
<evidence type="ECO:0000256" key="6">
    <source>
        <dbReference type="SAM" id="Phobius"/>
    </source>
</evidence>
<dbReference type="PATRIC" id="fig|456.5.peg.218"/>
<evidence type="ECO:0000256" key="3">
    <source>
        <dbReference type="ARBA" id="ARBA00022692"/>
    </source>
</evidence>
<keyword evidence="3 6" id="KW-0812">Transmembrane</keyword>
<evidence type="ECO:0000256" key="1">
    <source>
        <dbReference type="ARBA" id="ARBA00004651"/>
    </source>
</evidence>
<feature type="transmembrane region" description="Helical" evidence="6">
    <location>
        <begin position="12"/>
        <end position="32"/>
    </location>
</feature>
<accession>A0A0W0VFN7</accession>
<organism evidence="7 8">
    <name type="scientific">Legionella jordanis</name>
    <dbReference type="NCBI Taxonomy" id="456"/>
    <lineage>
        <taxon>Bacteria</taxon>
        <taxon>Pseudomonadati</taxon>
        <taxon>Pseudomonadota</taxon>
        <taxon>Gammaproteobacteria</taxon>
        <taxon>Legionellales</taxon>
        <taxon>Legionellaceae</taxon>
        <taxon>Legionella</taxon>
    </lineage>
</organism>